<dbReference type="EMBL" id="BSOG01000005">
    <property type="protein sequence ID" value="GLR14756.1"/>
    <property type="molecule type" value="Genomic_DNA"/>
</dbReference>
<sequence>MHYEHIVQINDANDPLLSVISRNQLWRGLLRRVEKPEEFLVGVESVAITARGDGWLKRDMQLGPLRVEDHITLEDEVRIHFDTAPSAQHQGGSFTMTIEEPNPGALFVRFSYQTALPETGPQDTDAGDAYFADYVKSAYRDTDIDAIRWIRELVETGQLD</sequence>
<dbReference type="RefSeq" id="WP_284197825.1">
    <property type="nucleotide sequence ID" value="NZ_BSOG01000005.1"/>
</dbReference>
<dbReference type="InterPro" id="IPR023393">
    <property type="entry name" value="START-like_dom_sf"/>
</dbReference>
<accession>A0ABQ5YJH8</accession>
<dbReference type="InterPro" id="IPR015075">
    <property type="entry name" value="AtaL"/>
</dbReference>
<dbReference type="SUPFAM" id="SSF55961">
    <property type="entry name" value="Bet v1-like"/>
    <property type="match status" value="1"/>
</dbReference>
<evidence type="ECO:0008006" key="3">
    <source>
        <dbReference type="Google" id="ProtNLM"/>
    </source>
</evidence>
<dbReference type="Proteomes" id="UP001156706">
    <property type="component" value="Unassembled WGS sequence"/>
</dbReference>
<organism evidence="1 2">
    <name type="scientific">Chitinimonas prasina</name>
    <dbReference type="NCBI Taxonomy" id="1434937"/>
    <lineage>
        <taxon>Bacteria</taxon>
        <taxon>Pseudomonadati</taxon>
        <taxon>Pseudomonadota</taxon>
        <taxon>Betaproteobacteria</taxon>
        <taxon>Neisseriales</taxon>
        <taxon>Chitinibacteraceae</taxon>
        <taxon>Chitinimonas</taxon>
    </lineage>
</organism>
<gene>
    <name evidence="1" type="ORF">GCM10007907_35460</name>
</gene>
<comment type="caution">
    <text evidence="1">The sequence shown here is derived from an EMBL/GenBank/DDBJ whole genome shotgun (WGS) entry which is preliminary data.</text>
</comment>
<reference evidence="2" key="1">
    <citation type="journal article" date="2019" name="Int. J. Syst. Evol. Microbiol.">
        <title>The Global Catalogue of Microorganisms (GCM) 10K type strain sequencing project: providing services to taxonomists for standard genome sequencing and annotation.</title>
        <authorList>
            <consortium name="The Broad Institute Genomics Platform"/>
            <consortium name="The Broad Institute Genome Sequencing Center for Infectious Disease"/>
            <person name="Wu L."/>
            <person name="Ma J."/>
        </authorList>
    </citation>
    <scope>NUCLEOTIDE SEQUENCE [LARGE SCALE GENOMIC DNA]</scope>
    <source>
        <strain evidence="2">NBRC 110044</strain>
    </source>
</reference>
<protein>
    <recommendedName>
        <fullName evidence="3">DUF1857 family protein</fullName>
    </recommendedName>
</protein>
<proteinExistence type="predicted"/>
<name>A0ABQ5YJH8_9NEIS</name>
<dbReference type="Pfam" id="PF08982">
    <property type="entry name" value="AtaL"/>
    <property type="match status" value="1"/>
</dbReference>
<evidence type="ECO:0000313" key="1">
    <source>
        <dbReference type="EMBL" id="GLR14756.1"/>
    </source>
</evidence>
<evidence type="ECO:0000313" key="2">
    <source>
        <dbReference type="Proteomes" id="UP001156706"/>
    </source>
</evidence>
<keyword evidence="2" id="KW-1185">Reference proteome</keyword>
<dbReference type="CDD" id="cd08863">
    <property type="entry name" value="SRPBCC_DUF1857"/>
    <property type="match status" value="1"/>
</dbReference>
<dbReference type="Gene3D" id="3.30.530.20">
    <property type="match status" value="1"/>
</dbReference>